<sequence>MSREYLPYFKPVVDEYAIAEVVRVLRSGWLSNGPKVKEFEVALSQYFEGRPVRVFNSGTSSLEVGLRLAGIRQGDEVITTPLTWVATANVILAVGATPVFADIDPKTRNLDMEKVGKAITPRTRAIIPVHLAGRPVDMNRLYQIAKDHNIRVIEDAAQAIGSTWEGKRIGSFGDIASFSFQATKNITTVDGGCLVLNDESEAVLAEKLRFQGMTRHSFDSMEVDVLGGKLNMTEIAATIGLCQLKDIGTITTRRRVLAQAYFDYLKPNFENRLGAALPLTDAANCNWHMFQIVLPDDVSRASFQERMHTLHQIGVGCHYPSIHLFKLYRDRGFREGMFPISERIGRQIATLPLFPSMLEADVERVAKAVISVLQQR</sequence>
<dbReference type="GO" id="GO:0030170">
    <property type="term" value="F:pyridoxal phosphate binding"/>
    <property type="evidence" value="ECO:0007669"/>
    <property type="project" value="TreeGrafter"/>
</dbReference>
<dbReference type="PANTHER" id="PTHR30244:SF34">
    <property type="entry name" value="DTDP-4-AMINO-4,6-DIDEOXYGALACTOSE TRANSAMINASE"/>
    <property type="match status" value="1"/>
</dbReference>
<dbReference type="Gene3D" id="3.40.640.10">
    <property type="entry name" value="Type I PLP-dependent aspartate aminotransferase-like (Major domain)"/>
    <property type="match status" value="1"/>
</dbReference>
<dbReference type="PIRSF" id="PIRSF000390">
    <property type="entry name" value="PLP_StrS"/>
    <property type="match status" value="1"/>
</dbReference>
<gene>
    <name evidence="1" type="ORF">HIM_12152</name>
</gene>
<evidence type="ECO:0000313" key="2">
    <source>
        <dbReference type="Proteomes" id="UP000054481"/>
    </source>
</evidence>
<organism evidence="1 2">
    <name type="scientific">Hirsutella minnesotensis 3608</name>
    <dbReference type="NCBI Taxonomy" id="1043627"/>
    <lineage>
        <taxon>Eukaryota</taxon>
        <taxon>Fungi</taxon>
        <taxon>Dikarya</taxon>
        <taxon>Ascomycota</taxon>
        <taxon>Pezizomycotina</taxon>
        <taxon>Sordariomycetes</taxon>
        <taxon>Hypocreomycetidae</taxon>
        <taxon>Hypocreales</taxon>
        <taxon>Ophiocordycipitaceae</taxon>
        <taxon>Hirsutella</taxon>
    </lineage>
</organism>
<keyword evidence="2" id="KW-1185">Reference proteome</keyword>
<dbReference type="Pfam" id="PF01041">
    <property type="entry name" value="DegT_DnrJ_EryC1"/>
    <property type="match status" value="1"/>
</dbReference>
<dbReference type="GO" id="GO:0000271">
    <property type="term" value="P:polysaccharide biosynthetic process"/>
    <property type="evidence" value="ECO:0007669"/>
    <property type="project" value="TreeGrafter"/>
</dbReference>
<protein>
    <recommendedName>
        <fullName evidence="3">Aminotransferase DegT</fullName>
    </recommendedName>
</protein>
<dbReference type="PANTHER" id="PTHR30244">
    <property type="entry name" value="TRANSAMINASE"/>
    <property type="match status" value="1"/>
</dbReference>
<evidence type="ECO:0008006" key="3">
    <source>
        <dbReference type="Google" id="ProtNLM"/>
    </source>
</evidence>
<accession>A0A0F7ZW70</accession>
<dbReference type="Gene3D" id="3.90.1150.10">
    <property type="entry name" value="Aspartate Aminotransferase, domain 1"/>
    <property type="match status" value="1"/>
</dbReference>
<dbReference type="EMBL" id="KQ030889">
    <property type="protein sequence ID" value="KJZ68457.1"/>
    <property type="molecule type" value="Genomic_DNA"/>
</dbReference>
<dbReference type="InterPro" id="IPR015422">
    <property type="entry name" value="PyrdxlP-dep_Trfase_small"/>
</dbReference>
<dbReference type="OrthoDB" id="416253at2759"/>
<name>A0A0F7ZW70_9HYPO</name>
<proteinExistence type="predicted"/>
<dbReference type="Proteomes" id="UP000054481">
    <property type="component" value="Unassembled WGS sequence"/>
</dbReference>
<dbReference type="InterPro" id="IPR000653">
    <property type="entry name" value="DegT/StrS_aminotransferase"/>
</dbReference>
<dbReference type="InterPro" id="IPR015421">
    <property type="entry name" value="PyrdxlP-dep_Trfase_major"/>
</dbReference>
<evidence type="ECO:0000313" key="1">
    <source>
        <dbReference type="EMBL" id="KJZ68457.1"/>
    </source>
</evidence>
<dbReference type="CDD" id="cd00616">
    <property type="entry name" value="AHBA_syn"/>
    <property type="match status" value="1"/>
</dbReference>
<dbReference type="AlphaFoldDB" id="A0A0F7ZW70"/>
<dbReference type="SUPFAM" id="SSF53383">
    <property type="entry name" value="PLP-dependent transferases"/>
    <property type="match status" value="1"/>
</dbReference>
<reference evidence="1 2" key="1">
    <citation type="journal article" date="2014" name="Genome Biol. Evol.">
        <title>Comparative genomics and transcriptomics analyses reveal divergent lifestyle features of nematode endoparasitic fungus Hirsutella minnesotensis.</title>
        <authorList>
            <person name="Lai Y."/>
            <person name="Liu K."/>
            <person name="Zhang X."/>
            <person name="Zhang X."/>
            <person name="Li K."/>
            <person name="Wang N."/>
            <person name="Shu C."/>
            <person name="Wu Y."/>
            <person name="Wang C."/>
            <person name="Bushley K.E."/>
            <person name="Xiang M."/>
            <person name="Liu X."/>
        </authorList>
    </citation>
    <scope>NUCLEOTIDE SEQUENCE [LARGE SCALE GENOMIC DNA]</scope>
    <source>
        <strain evidence="1 2">3608</strain>
    </source>
</reference>
<dbReference type="InterPro" id="IPR015424">
    <property type="entry name" value="PyrdxlP-dep_Trfase"/>
</dbReference>
<dbReference type="GO" id="GO:0008483">
    <property type="term" value="F:transaminase activity"/>
    <property type="evidence" value="ECO:0007669"/>
    <property type="project" value="TreeGrafter"/>
</dbReference>